<dbReference type="PANTHER" id="PTHR44259:SF37">
    <property type="entry name" value="DUF1618 DOMAIN-CONTAINING PROTEIN"/>
    <property type="match status" value="1"/>
</dbReference>
<feature type="region of interest" description="Disordered" evidence="1">
    <location>
        <begin position="190"/>
        <end position="257"/>
    </location>
</feature>
<dbReference type="AlphaFoldDB" id="A0A5A7QUM8"/>
<evidence type="ECO:0000259" key="2">
    <source>
        <dbReference type="Pfam" id="PF03478"/>
    </source>
</evidence>
<protein>
    <recommendedName>
        <fullName evidence="2">KIB1-4 beta-propeller domain-containing protein</fullName>
    </recommendedName>
</protein>
<dbReference type="Pfam" id="PF03478">
    <property type="entry name" value="Beta-prop_KIB1-4"/>
    <property type="match status" value="1"/>
</dbReference>
<dbReference type="InterPro" id="IPR005174">
    <property type="entry name" value="KIB1-4_b-propeller"/>
</dbReference>
<name>A0A5A7QUM8_STRAF</name>
<dbReference type="PANTHER" id="PTHR44259">
    <property type="entry name" value="OS07G0183000 PROTEIN-RELATED"/>
    <property type="match status" value="1"/>
</dbReference>
<comment type="caution">
    <text evidence="3">The sequence shown here is derived from an EMBL/GenBank/DDBJ whole genome shotgun (WGS) entry which is preliminary data.</text>
</comment>
<keyword evidence="4" id="KW-1185">Reference proteome</keyword>
<proteinExistence type="predicted"/>
<sequence length="257" mass="28129">MESWDLKDPGSPASNRIADDMDLHLSSEWAHEPATRMAVAGQDILFVTPHTTDLLDSEGLCGIDYRGSGLLASVTIDFDVNRYEAEGGDLVRCSSLGNWAVFVGNCSHAVALPAAQLPGLRPNSIYFTDLEDTEVFENDELMNGHDIGIFDCEKKTVLPYGGYHVLDESTHYIIDLRPTAQQLWKPPISVSGQNDKGGEGISARRHNSYGSRGSVFRDKTTKEARAPPPDGTTVMEAADQCFGTKQQRRRGQGSKVK</sequence>
<evidence type="ECO:0000313" key="4">
    <source>
        <dbReference type="Proteomes" id="UP000325081"/>
    </source>
</evidence>
<reference evidence="4" key="1">
    <citation type="journal article" date="2019" name="Curr. Biol.">
        <title>Genome Sequence of Striga asiatica Provides Insight into the Evolution of Plant Parasitism.</title>
        <authorList>
            <person name="Yoshida S."/>
            <person name="Kim S."/>
            <person name="Wafula E.K."/>
            <person name="Tanskanen J."/>
            <person name="Kim Y.M."/>
            <person name="Honaas L."/>
            <person name="Yang Z."/>
            <person name="Spallek T."/>
            <person name="Conn C.E."/>
            <person name="Ichihashi Y."/>
            <person name="Cheong K."/>
            <person name="Cui S."/>
            <person name="Der J.P."/>
            <person name="Gundlach H."/>
            <person name="Jiao Y."/>
            <person name="Hori C."/>
            <person name="Ishida J.K."/>
            <person name="Kasahara H."/>
            <person name="Kiba T."/>
            <person name="Kim M.S."/>
            <person name="Koo N."/>
            <person name="Laohavisit A."/>
            <person name="Lee Y.H."/>
            <person name="Lumba S."/>
            <person name="McCourt P."/>
            <person name="Mortimer J.C."/>
            <person name="Mutuku J.M."/>
            <person name="Nomura T."/>
            <person name="Sasaki-Sekimoto Y."/>
            <person name="Seto Y."/>
            <person name="Wang Y."/>
            <person name="Wakatake T."/>
            <person name="Sakakibara H."/>
            <person name="Demura T."/>
            <person name="Yamaguchi S."/>
            <person name="Yoneyama K."/>
            <person name="Manabe R.I."/>
            <person name="Nelson D.C."/>
            <person name="Schulman A.H."/>
            <person name="Timko M.P."/>
            <person name="dePamphilis C.W."/>
            <person name="Choi D."/>
            <person name="Shirasu K."/>
        </authorList>
    </citation>
    <scope>NUCLEOTIDE SEQUENCE [LARGE SCALE GENOMIC DNA]</scope>
    <source>
        <strain evidence="4">cv. UVA1</strain>
    </source>
</reference>
<evidence type="ECO:0000256" key="1">
    <source>
        <dbReference type="SAM" id="MobiDB-lite"/>
    </source>
</evidence>
<dbReference type="EMBL" id="BKCP01008404">
    <property type="protein sequence ID" value="GER48944.1"/>
    <property type="molecule type" value="Genomic_DNA"/>
</dbReference>
<feature type="domain" description="KIB1-4 beta-propeller" evidence="2">
    <location>
        <begin position="72"/>
        <end position="151"/>
    </location>
</feature>
<dbReference type="OrthoDB" id="642536at2759"/>
<evidence type="ECO:0000313" key="3">
    <source>
        <dbReference type="EMBL" id="GER48944.1"/>
    </source>
</evidence>
<feature type="compositionally biased region" description="Basic and acidic residues" evidence="1">
    <location>
        <begin position="215"/>
        <end position="225"/>
    </location>
</feature>
<accession>A0A5A7QUM8</accession>
<gene>
    <name evidence="3" type="ORF">STAS_26151</name>
</gene>
<organism evidence="3 4">
    <name type="scientific">Striga asiatica</name>
    <name type="common">Asiatic witchweed</name>
    <name type="synonym">Buchnera asiatica</name>
    <dbReference type="NCBI Taxonomy" id="4170"/>
    <lineage>
        <taxon>Eukaryota</taxon>
        <taxon>Viridiplantae</taxon>
        <taxon>Streptophyta</taxon>
        <taxon>Embryophyta</taxon>
        <taxon>Tracheophyta</taxon>
        <taxon>Spermatophyta</taxon>
        <taxon>Magnoliopsida</taxon>
        <taxon>eudicotyledons</taxon>
        <taxon>Gunneridae</taxon>
        <taxon>Pentapetalae</taxon>
        <taxon>asterids</taxon>
        <taxon>lamiids</taxon>
        <taxon>Lamiales</taxon>
        <taxon>Orobanchaceae</taxon>
        <taxon>Buchnereae</taxon>
        <taxon>Striga</taxon>
    </lineage>
</organism>
<dbReference type="Proteomes" id="UP000325081">
    <property type="component" value="Unassembled WGS sequence"/>
</dbReference>
<dbReference type="InterPro" id="IPR050942">
    <property type="entry name" value="F-box_BR-signaling"/>
</dbReference>
<feature type="compositionally biased region" description="Basic residues" evidence="1">
    <location>
        <begin position="246"/>
        <end position="257"/>
    </location>
</feature>